<dbReference type="RefSeq" id="XP_001885785.1">
    <property type="nucleotide sequence ID" value="XM_001885750.1"/>
</dbReference>
<keyword evidence="2" id="KW-1185">Reference proteome</keyword>
<dbReference type="HOGENOM" id="CLU_1540320_0_0_1"/>
<evidence type="ECO:0000313" key="1">
    <source>
        <dbReference type="EMBL" id="EDR03637.1"/>
    </source>
</evidence>
<accession>B0DP78</accession>
<gene>
    <name evidence="1" type="ORF">LACBIDRAFT_331349</name>
</gene>
<sequence>MQRLLQPQVGMARFESLTLAWIGGDNFVAKQSFKRLNVKGGYGRCKCRETFAMVTHVNDLPKNKGNQNSPISKGYNMRPIPRRPKQVGGFLKLNGGVRPFCGRRYVVLGPRGAGRCGTVRTAVPRAEAWRIDGDVEGFLKLNGGALPFCGRRYVVLGPGGVQNVVEQSEKVEVG</sequence>
<evidence type="ECO:0000313" key="2">
    <source>
        <dbReference type="Proteomes" id="UP000001194"/>
    </source>
</evidence>
<dbReference type="AlphaFoldDB" id="B0DP78"/>
<dbReference type="KEGG" id="lbc:LACBIDRAFT_331349"/>
<dbReference type="GeneID" id="6081321"/>
<organism evidence="2">
    <name type="scientific">Laccaria bicolor (strain S238N-H82 / ATCC MYA-4686)</name>
    <name type="common">Bicoloured deceiver</name>
    <name type="synonym">Laccaria laccata var. bicolor</name>
    <dbReference type="NCBI Taxonomy" id="486041"/>
    <lineage>
        <taxon>Eukaryota</taxon>
        <taxon>Fungi</taxon>
        <taxon>Dikarya</taxon>
        <taxon>Basidiomycota</taxon>
        <taxon>Agaricomycotina</taxon>
        <taxon>Agaricomycetes</taxon>
        <taxon>Agaricomycetidae</taxon>
        <taxon>Agaricales</taxon>
        <taxon>Agaricineae</taxon>
        <taxon>Hydnangiaceae</taxon>
        <taxon>Laccaria</taxon>
    </lineage>
</organism>
<dbReference type="InParanoid" id="B0DP78"/>
<dbReference type="Proteomes" id="UP000001194">
    <property type="component" value="Unassembled WGS sequence"/>
</dbReference>
<reference evidence="1 2" key="1">
    <citation type="journal article" date="2008" name="Nature">
        <title>The genome of Laccaria bicolor provides insights into mycorrhizal symbiosis.</title>
        <authorList>
            <person name="Martin F."/>
            <person name="Aerts A."/>
            <person name="Ahren D."/>
            <person name="Brun A."/>
            <person name="Danchin E.G.J."/>
            <person name="Duchaussoy F."/>
            <person name="Gibon J."/>
            <person name="Kohler A."/>
            <person name="Lindquist E."/>
            <person name="Pereda V."/>
            <person name="Salamov A."/>
            <person name="Shapiro H.J."/>
            <person name="Wuyts J."/>
            <person name="Blaudez D."/>
            <person name="Buee M."/>
            <person name="Brokstein P."/>
            <person name="Canbaeck B."/>
            <person name="Cohen D."/>
            <person name="Courty P.E."/>
            <person name="Coutinho P.M."/>
            <person name="Delaruelle C."/>
            <person name="Detter J.C."/>
            <person name="Deveau A."/>
            <person name="DiFazio S."/>
            <person name="Duplessis S."/>
            <person name="Fraissinet-Tachet L."/>
            <person name="Lucic E."/>
            <person name="Frey-Klett P."/>
            <person name="Fourrey C."/>
            <person name="Feussner I."/>
            <person name="Gay G."/>
            <person name="Grimwood J."/>
            <person name="Hoegger P.J."/>
            <person name="Jain P."/>
            <person name="Kilaru S."/>
            <person name="Labbe J."/>
            <person name="Lin Y.C."/>
            <person name="Legue V."/>
            <person name="Le Tacon F."/>
            <person name="Marmeisse R."/>
            <person name="Melayah D."/>
            <person name="Montanini B."/>
            <person name="Muratet M."/>
            <person name="Nehls U."/>
            <person name="Niculita-Hirzel H."/>
            <person name="Oudot-Le Secq M.P."/>
            <person name="Peter M."/>
            <person name="Quesneville H."/>
            <person name="Rajashekar B."/>
            <person name="Reich M."/>
            <person name="Rouhier N."/>
            <person name="Schmutz J."/>
            <person name="Yin T."/>
            <person name="Chalot M."/>
            <person name="Henrissat B."/>
            <person name="Kuees U."/>
            <person name="Lucas S."/>
            <person name="Van de Peer Y."/>
            <person name="Podila G.K."/>
            <person name="Polle A."/>
            <person name="Pukkila P.J."/>
            <person name="Richardson P.M."/>
            <person name="Rouze P."/>
            <person name="Sanders I.R."/>
            <person name="Stajich J.E."/>
            <person name="Tunlid A."/>
            <person name="Tuskan G."/>
            <person name="Grigoriev I.V."/>
        </authorList>
    </citation>
    <scope>NUCLEOTIDE SEQUENCE [LARGE SCALE GENOMIC DNA]</scope>
    <source>
        <strain evidence="2">S238N-H82 / ATCC MYA-4686</strain>
    </source>
</reference>
<dbReference type="EMBL" id="DS547123">
    <property type="protein sequence ID" value="EDR03637.1"/>
    <property type="molecule type" value="Genomic_DNA"/>
</dbReference>
<name>B0DP78_LACBS</name>
<proteinExistence type="predicted"/>
<protein>
    <submittedName>
        <fullName evidence="1">Predicted protein</fullName>
    </submittedName>
</protein>